<evidence type="ECO:0000313" key="5">
    <source>
        <dbReference type="EMBL" id="EOR70499.1"/>
    </source>
</evidence>
<keyword evidence="2" id="KW-0288">FMN</keyword>
<feature type="domain" description="NADPH-dependent FMN reductase-like" evidence="4">
    <location>
        <begin position="3"/>
        <end position="141"/>
    </location>
</feature>
<evidence type="ECO:0000259" key="4">
    <source>
        <dbReference type="Pfam" id="PF03358"/>
    </source>
</evidence>
<proteinExistence type="predicted"/>
<dbReference type="InterPro" id="IPR005025">
    <property type="entry name" value="FMN_Rdtase-like_dom"/>
</dbReference>
<dbReference type="PANTHER" id="PTHR43408">
    <property type="entry name" value="FMN REDUCTASE (NADPH)"/>
    <property type="match status" value="1"/>
</dbReference>
<evidence type="ECO:0000256" key="2">
    <source>
        <dbReference type="ARBA" id="ARBA00022643"/>
    </source>
</evidence>
<name>A0A9P2T9P9_THEFU</name>
<evidence type="ECO:0000313" key="6">
    <source>
        <dbReference type="Proteomes" id="UP000014184"/>
    </source>
</evidence>
<protein>
    <submittedName>
        <fullName evidence="5">Flavoprotein</fullName>
    </submittedName>
</protein>
<sequence>MTRFTVLVAALETRSALRATAVHTADAIAAHTGVPACIDVIDLAALGPALLAEEATDGVADALATIAATDVLIVATPQIHGSYTGLLKVFLDRLPELGLAHVIALPLAVVDDLRNGYNIESDLRVLLSDLGAWVAEPGLVLATSELAEPLSVVDAWAEVAAPSLRQALAVAV</sequence>
<dbReference type="GO" id="GO:0016491">
    <property type="term" value="F:oxidoreductase activity"/>
    <property type="evidence" value="ECO:0007669"/>
    <property type="project" value="UniProtKB-KW"/>
</dbReference>
<dbReference type="RefSeq" id="WP_011292895.1">
    <property type="nucleotide sequence ID" value="NZ_AOSG01000071.1"/>
</dbReference>
<evidence type="ECO:0000256" key="1">
    <source>
        <dbReference type="ARBA" id="ARBA00022630"/>
    </source>
</evidence>
<dbReference type="Gene3D" id="3.40.50.360">
    <property type="match status" value="1"/>
</dbReference>
<organism evidence="5 6">
    <name type="scientific">Thermobifida fusca TM51</name>
    <dbReference type="NCBI Taxonomy" id="1169414"/>
    <lineage>
        <taxon>Bacteria</taxon>
        <taxon>Bacillati</taxon>
        <taxon>Actinomycetota</taxon>
        <taxon>Actinomycetes</taxon>
        <taxon>Streptosporangiales</taxon>
        <taxon>Nocardiopsidaceae</taxon>
        <taxon>Thermobifida</taxon>
    </lineage>
</organism>
<evidence type="ECO:0000256" key="3">
    <source>
        <dbReference type="ARBA" id="ARBA00023002"/>
    </source>
</evidence>
<accession>A0A9P2T9P9</accession>
<dbReference type="Proteomes" id="UP000014184">
    <property type="component" value="Unassembled WGS sequence"/>
</dbReference>
<dbReference type="AlphaFoldDB" id="A0A9P2T9P9"/>
<dbReference type="PANTHER" id="PTHR43408:SF2">
    <property type="entry name" value="FMN REDUCTASE (NADPH)"/>
    <property type="match status" value="1"/>
</dbReference>
<keyword evidence="3" id="KW-0560">Oxidoreductase</keyword>
<gene>
    <name evidence="5" type="ORF">TM51_12698</name>
</gene>
<dbReference type="SUPFAM" id="SSF52218">
    <property type="entry name" value="Flavoproteins"/>
    <property type="match status" value="1"/>
</dbReference>
<comment type="caution">
    <text evidence="5">The sequence shown here is derived from an EMBL/GenBank/DDBJ whole genome shotgun (WGS) entry which is preliminary data.</text>
</comment>
<dbReference type="Pfam" id="PF03358">
    <property type="entry name" value="FMN_red"/>
    <property type="match status" value="1"/>
</dbReference>
<dbReference type="InterPro" id="IPR051814">
    <property type="entry name" value="NAD(P)H-dep_FMN_reductase"/>
</dbReference>
<keyword evidence="1" id="KW-0285">Flavoprotein</keyword>
<reference evidence="5 6" key="1">
    <citation type="journal article" date="2013" name="Genome Announc.">
        <title>Draft Genome Sequence of the Lignocellulose Decomposer Thermobifida fusca Strain TM51.</title>
        <authorList>
            <person name="Toth A."/>
            <person name="Barna T."/>
            <person name="Nagy I."/>
            <person name="Horvath B."/>
            <person name="Nagy I."/>
            <person name="Tancsics A."/>
            <person name="Kriszt B."/>
            <person name="Baka E."/>
            <person name="Fekete C."/>
            <person name="Kukolya J."/>
        </authorList>
    </citation>
    <scope>NUCLEOTIDE SEQUENCE [LARGE SCALE GENOMIC DNA]</scope>
    <source>
        <strain evidence="5 6">TM51</strain>
    </source>
</reference>
<dbReference type="EMBL" id="AOSG01000071">
    <property type="protein sequence ID" value="EOR70499.1"/>
    <property type="molecule type" value="Genomic_DNA"/>
</dbReference>
<dbReference type="InterPro" id="IPR029039">
    <property type="entry name" value="Flavoprotein-like_sf"/>
</dbReference>
<keyword evidence="6" id="KW-1185">Reference proteome</keyword>